<dbReference type="AlphaFoldDB" id="K3W2Y7"/>
<comment type="caution">
    <text evidence="2">The sequence shown here is derived from an EMBL/GenBank/DDBJ whole genome shotgun (WGS) entry which is preliminary data.</text>
</comment>
<dbReference type="EMBL" id="AFNW01000031">
    <property type="protein sequence ID" value="EKJ78470.1"/>
    <property type="molecule type" value="Genomic_DNA"/>
</dbReference>
<proteinExistence type="predicted"/>
<dbReference type="HOGENOM" id="CLU_2979198_0_0_1"/>
<dbReference type="GeneID" id="20359978"/>
<reference evidence="2 3" key="1">
    <citation type="journal article" date="2012" name="PLoS Pathog.">
        <title>Comparative pathogenomics reveals horizontally acquired novel virulence genes in fungi infecting cereal hosts.</title>
        <authorList>
            <person name="Gardiner D.M."/>
            <person name="McDonald M.C."/>
            <person name="Covarelli L."/>
            <person name="Solomon P.S."/>
            <person name="Rusu A.G."/>
            <person name="Marshall M."/>
            <person name="Kazan K."/>
            <person name="Chakraborty S."/>
            <person name="McDonald B.A."/>
            <person name="Manners J.M."/>
        </authorList>
    </citation>
    <scope>NUCLEOTIDE SEQUENCE [LARGE SCALE GENOMIC DNA]</scope>
    <source>
        <strain evidence="2 3">CS3096</strain>
    </source>
</reference>
<dbReference type="Proteomes" id="UP000007978">
    <property type="component" value="Chromosome 1"/>
</dbReference>
<sequence length="58" mass="6165">MYRFMDNPKVSESQVAGMRTFASLIIAPFSSGQLLTILGNALIISDNEASPTTVSSSV</sequence>
<evidence type="ECO:0000313" key="3">
    <source>
        <dbReference type="Proteomes" id="UP000007978"/>
    </source>
</evidence>
<feature type="transmembrane region" description="Helical" evidence="1">
    <location>
        <begin position="21"/>
        <end position="44"/>
    </location>
</feature>
<keyword evidence="1" id="KW-1133">Transmembrane helix</keyword>
<keyword evidence="1" id="KW-0472">Membrane</keyword>
<keyword evidence="3" id="KW-1185">Reference proteome</keyword>
<gene>
    <name evidence="2" type="ORF">FPSE_01358</name>
</gene>
<protein>
    <submittedName>
        <fullName evidence="2">Uncharacterized protein</fullName>
    </submittedName>
</protein>
<name>K3W2Y7_FUSPC</name>
<dbReference type="RefSeq" id="XP_009252753.1">
    <property type="nucleotide sequence ID" value="XM_009254478.1"/>
</dbReference>
<organism evidence="2 3">
    <name type="scientific">Fusarium pseudograminearum (strain CS3096)</name>
    <name type="common">Wheat and barley crown-rot fungus</name>
    <dbReference type="NCBI Taxonomy" id="1028729"/>
    <lineage>
        <taxon>Eukaryota</taxon>
        <taxon>Fungi</taxon>
        <taxon>Dikarya</taxon>
        <taxon>Ascomycota</taxon>
        <taxon>Pezizomycotina</taxon>
        <taxon>Sordariomycetes</taxon>
        <taxon>Hypocreomycetidae</taxon>
        <taxon>Hypocreales</taxon>
        <taxon>Nectriaceae</taxon>
        <taxon>Fusarium</taxon>
    </lineage>
</organism>
<accession>K3W2Y7</accession>
<keyword evidence="1" id="KW-0812">Transmembrane</keyword>
<dbReference type="KEGG" id="fpu:FPSE_01358"/>
<evidence type="ECO:0000256" key="1">
    <source>
        <dbReference type="SAM" id="Phobius"/>
    </source>
</evidence>
<evidence type="ECO:0000313" key="2">
    <source>
        <dbReference type="EMBL" id="EKJ78470.1"/>
    </source>
</evidence>